<protein>
    <recommendedName>
        <fullName evidence="4">Lipoprotein SmpA/OmlA domain-containing protein</fullName>
    </recommendedName>
</protein>
<dbReference type="RefSeq" id="WP_161314450.1">
    <property type="nucleotide sequence ID" value="NZ_WTUW01000001.1"/>
</dbReference>
<evidence type="ECO:0000256" key="1">
    <source>
        <dbReference type="SAM" id="SignalP"/>
    </source>
</evidence>
<dbReference type="Proteomes" id="UP000476030">
    <property type="component" value="Unassembled WGS sequence"/>
</dbReference>
<feature type="signal peptide" evidence="1">
    <location>
        <begin position="1"/>
        <end position="24"/>
    </location>
</feature>
<proteinExistence type="predicted"/>
<dbReference type="AlphaFoldDB" id="A0A6L8W483"/>
<organism evidence="2 3">
    <name type="scientific">Sneathiella litorea</name>
    <dbReference type="NCBI Taxonomy" id="2606216"/>
    <lineage>
        <taxon>Bacteria</taxon>
        <taxon>Pseudomonadati</taxon>
        <taxon>Pseudomonadota</taxon>
        <taxon>Alphaproteobacteria</taxon>
        <taxon>Sneathiellales</taxon>
        <taxon>Sneathiellaceae</taxon>
        <taxon>Sneathiella</taxon>
    </lineage>
</organism>
<keyword evidence="1" id="KW-0732">Signal</keyword>
<keyword evidence="3" id="KW-1185">Reference proteome</keyword>
<evidence type="ECO:0008006" key="4">
    <source>
        <dbReference type="Google" id="ProtNLM"/>
    </source>
</evidence>
<evidence type="ECO:0000313" key="2">
    <source>
        <dbReference type="EMBL" id="MZR29905.1"/>
    </source>
</evidence>
<dbReference type="PROSITE" id="PS51257">
    <property type="entry name" value="PROKAR_LIPOPROTEIN"/>
    <property type="match status" value="1"/>
</dbReference>
<accession>A0A6L8W483</accession>
<gene>
    <name evidence="2" type="ORF">GQE98_04565</name>
</gene>
<feature type="chain" id="PRO_5026929039" description="Lipoprotein SmpA/OmlA domain-containing protein" evidence="1">
    <location>
        <begin position="25"/>
        <end position="165"/>
    </location>
</feature>
<reference evidence="2 3" key="1">
    <citation type="submission" date="2019-12" db="EMBL/GenBank/DDBJ databases">
        <title>Snethiella sp. nov. sp. isolated from sea sand.</title>
        <authorList>
            <person name="Kim J."/>
            <person name="Jeong S.E."/>
            <person name="Jung H.S."/>
            <person name="Jeon C.O."/>
        </authorList>
    </citation>
    <scope>NUCLEOTIDE SEQUENCE [LARGE SCALE GENOMIC DNA]</scope>
    <source>
        <strain evidence="2 3">DP05</strain>
    </source>
</reference>
<evidence type="ECO:0000313" key="3">
    <source>
        <dbReference type="Proteomes" id="UP000476030"/>
    </source>
</evidence>
<sequence length="165" mass="17878">MGRLSGLCLLVLALGLTACAQAPASSTDIPKASTSIRLQNPAATQQPKSKTQDIPPAIAAVRPRVLLDPTVVVGKTTTEIEQAFGDPNLKREDSPAEVWQYLTRECALHLFFYPAKSSEGRLVVRHIAINGRSVASFSDVDRKHCFNEYLRSVGAEEAFIAKKAS</sequence>
<dbReference type="EMBL" id="WTUW01000001">
    <property type="protein sequence ID" value="MZR29905.1"/>
    <property type="molecule type" value="Genomic_DNA"/>
</dbReference>
<comment type="caution">
    <text evidence="2">The sequence shown here is derived from an EMBL/GenBank/DDBJ whole genome shotgun (WGS) entry which is preliminary data.</text>
</comment>
<name>A0A6L8W483_9PROT</name>